<evidence type="ECO:0000313" key="4">
    <source>
        <dbReference type="Proteomes" id="UP000605986"/>
    </source>
</evidence>
<dbReference type="PANTHER" id="PTHR33112">
    <property type="entry name" value="DOMAIN PROTEIN, PUTATIVE-RELATED"/>
    <property type="match status" value="1"/>
</dbReference>
<sequence length="767" mass="86760">MHLPREEQTITGAENSADTGLNDSSGGFAKLLLRITRKARSGAYFTLKFVKDLGWIIILAAGLIFVPVPYPTFLCCLKTCVCCVPCLFEMLPDTRSPCSLARAIYQELRQTLRELVEGDYDGDEGPLEEKTWLQPDSIEQAFSTMGAGRRTCSFKTRKLAGLSSLQLTNGCSAIILESGHENNKLQCIFYRHTYRPRGPVGSMVHYCRLKLSRPMNHPTHFLLLFGGRLCFTQWNSERHRFKYAQHWLGTNSSKGPGQVYHQGPSTINRETSVLPLPTRLLDIGDPGKSLGMKISQLRNEMESTLIKLWTTPAESNGQYVALSHRWGNEESCKLTKDNIQTFHNGISFSSLPKTYQDAVVVARKLGYRYIWIDALCIVQDDPDDWLRESIRMASVYNNSACTFAIHTSRHSGSGFLDDVLDPVPTFQVRSKDSKSRYISNLTLASSFHDQVTRSFLSQRGWVFQERILSRRILHFVKHHIFFEDESGVKADDIGGSGVPIAHSWTENKLNTSDSFRGSAYWYNLVQRYSVCSLTFDKDRLPAIASLAKEFYKNSDTGSYLFGLWETSLHLGLLWVDALGTAQGMDSENTQKLPPSWSWARCKGQVIYPQMLSDSFSKASFKPAEDSIPEEQSDAAFHGISDQPRALLLKGPVLDLPKVLATRNLEPIGSPFFDPPVRNLYKLTSCDRTFGSWVALDGVQQGAHYFNKLSCLLVCSHHTTDNDFVYRHHRKYYFILLEETENGSAYRRIGIGVTTNYPWKDERIISIQ</sequence>
<keyword evidence="1" id="KW-0812">Transmembrane</keyword>
<dbReference type="OrthoDB" id="5347061at2759"/>
<feature type="domain" description="Heterokaryon incompatibility" evidence="2">
    <location>
        <begin position="319"/>
        <end position="465"/>
    </location>
</feature>
<keyword evidence="1" id="KW-0472">Membrane</keyword>
<keyword evidence="1" id="KW-1133">Transmembrane helix</keyword>
<reference evidence="3" key="1">
    <citation type="submission" date="2020-01" db="EMBL/GenBank/DDBJ databases">
        <title>Identification and distribution of gene clusters putatively required for synthesis of sphingolipid metabolism inhibitors in phylogenetically diverse species of the filamentous fungus Fusarium.</title>
        <authorList>
            <person name="Kim H.-S."/>
            <person name="Busman M."/>
            <person name="Brown D.W."/>
            <person name="Divon H."/>
            <person name="Uhlig S."/>
            <person name="Proctor R.H."/>
        </authorList>
    </citation>
    <scope>NUCLEOTIDE SEQUENCE</scope>
    <source>
        <strain evidence="3">NRRL 53441</strain>
    </source>
</reference>
<dbReference type="Proteomes" id="UP000605986">
    <property type="component" value="Unassembled WGS sequence"/>
</dbReference>
<gene>
    <name evidence="3" type="ORF">F53441_2610</name>
</gene>
<evidence type="ECO:0000313" key="3">
    <source>
        <dbReference type="EMBL" id="KAF4454953.1"/>
    </source>
</evidence>
<keyword evidence="4" id="KW-1185">Reference proteome</keyword>
<dbReference type="AlphaFoldDB" id="A0A8H4P2Q2"/>
<feature type="transmembrane region" description="Helical" evidence="1">
    <location>
        <begin position="53"/>
        <end position="73"/>
    </location>
</feature>
<dbReference type="EMBL" id="JAADJG010000109">
    <property type="protein sequence ID" value="KAF4454953.1"/>
    <property type="molecule type" value="Genomic_DNA"/>
</dbReference>
<organism evidence="3 4">
    <name type="scientific">Fusarium austroafricanum</name>
    <dbReference type="NCBI Taxonomy" id="2364996"/>
    <lineage>
        <taxon>Eukaryota</taxon>
        <taxon>Fungi</taxon>
        <taxon>Dikarya</taxon>
        <taxon>Ascomycota</taxon>
        <taxon>Pezizomycotina</taxon>
        <taxon>Sordariomycetes</taxon>
        <taxon>Hypocreomycetidae</taxon>
        <taxon>Hypocreales</taxon>
        <taxon>Nectriaceae</taxon>
        <taxon>Fusarium</taxon>
        <taxon>Fusarium concolor species complex</taxon>
    </lineage>
</organism>
<accession>A0A8H4P2Q2</accession>
<dbReference type="PANTHER" id="PTHR33112:SF10">
    <property type="entry name" value="TOL"/>
    <property type="match status" value="1"/>
</dbReference>
<evidence type="ECO:0000256" key="1">
    <source>
        <dbReference type="SAM" id="Phobius"/>
    </source>
</evidence>
<dbReference type="Pfam" id="PF06985">
    <property type="entry name" value="HET"/>
    <property type="match status" value="1"/>
</dbReference>
<dbReference type="InterPro" id="IPR010730">
    <property type="entry name" value="HET"/>
</dbReference>
<comment type="caution">
    <text evidence="3">The sequence shown here is derived from an EMBL/GenBank/DDBJ whole genome shotgun (WGS) entry which is preliminary data.</text>
</comment>
<evidence type="ECO:0000259" key="2">
    <source>
        <dbReference type="Pfam" id="PF06985"/>
    </source>
</evidence>
<protein>
    <submittedName>
        <fullName evidence="3">HET-domain-containing protein</fullName>
    </submittedName>
</protein>
<name>A0A8H4P2Q2_9HYPO</name>
<proteinExistence type="predicted"/>